<proteinExistence type="inferred from homology"/>
<dbReference type="SUPFAM" id="SSF160369">
    <property type="entry name" value="Ribosomal protein L10-like"/>
    <property type="match status" value="1"/>
</dbReference>
<dbReference type="Pfam" id="PF17777">
    <property type="entry name" value="RL10P_insert"/>
    <property type="match status" value="1"/>
</dbReference>
<evidence type="ECO:0000256" key="3">
    <source>
        <dbReference type="ARBA" id="ARBA00022490"/>
    </source>
</evidence>
<dbReference type="GO" id="GO:0006364">
    <property type="term" value="P:rRNA processing"/>
    <property type="evidence" value="ECO:0007669"/>
    <property type="project" value="TreeGrafter"/>
</dbReference>
<gene>
    <name evidence="7" type="ORF">TrRE_jg4736</name>
</gene>
<dbReference type="PANTHER" id="PTHR45841:SF1">
    <property type="entry name" value="MRNA TURNOVER PROTEIN 4 HOMOLOG"/>
    <property type="match status" value="1"/>
</dbReference>
<dbReference type="GO" id="GO:0000027">
    <property type="term" value="P:ribosomal large subunit assembly"/>
    <property type="evidence" value="ECO:0007669"/>
    <property type="project" value="InterPro"/>
</dbReference>
<comment type="similarity">
    <text evidence="2 5">Belongs to the universal ribosomal protein uL10 family.</text>
</comment>
<dbReference type="InterPro" id="IPR001790">
    <property type="entry name" value="Ribosomal_uL10"/>
</dbReference>
<keyword evidence="3 5" id="KW-0963">Cytoplasm</keyword>
<dbReference type="PANTHER" id="PTHR45841">
    <property type="entry name" value="MRNA TURNOVER PROTEIN 4 MRTO4"/>
    <property type="match status" value="1"/>
</dbReference>
<dbReference type="AlphaFoldDB" id="A0A9W7ANX4"/>
<dbReference type="GO" id="GO:0005737">
    <property type="term" value="C:cytoplasm"/>
    <property type="evidence" value="ECO:0007669"/>
    <property type="project" value="UniProtKB-SubCell"/>
</dbReference>
<dbReference type="InterPro" id="IPR043164">
    <property type="entry name" value="Ribosomal_uL10-like_insert_sf"/>
</dbReference>
<dbReference type="InterPro" id="IPR051742">
    <property type="entry name" value="Ribosome_Assembly_uL10"/>
</dbReference>
<dbReference type="GO" id="GO:0003723">
    <property type="term" value="F:RNA binding"/>
    <property type="evidence" value="ECO:0007669"/>
    <property type="project" value="TreeGrafter"/>
</dbReference>
<dbReference type="Gene3D" id="3.30.70.1730">
    <property type="match status" value="1"/>
</dbReference>
<comment type="subunit">
    <text evidence="5">Associates with the pre-60S ribosomal particle.</text>
</comment>
<evidence type="ECO:0000256" key="2">
    <source>
        <dbReference type="ARBA" id="ARBA00008889"/>
    </source>
</evidence>
<organism evidence="7 8">
    <name type="scientific">Triparma retinervis</name>
    <dbReference type="NCBI Taxonomy" id="2557542"/>
    <lineage>
        <taxon>Eukaryota</taxon>
        <taxon>Sar</taxon>
        <taxon>Stramenopiles</taxon>
        <taxon>Ochrophyta</taxon>
        <taxon>Bolidophyceae</taxon>
        <taxon>Parmales</taxon>
        <taxon>Triparmaceae</taxon>
        <taxon>Triparma</taxon>
    </lineage>
</organism>
<dbReference type="GO" id="GO:0005730">
    <property type="term" value="C:nucleolus"/>
    <property type="evidence" value="ECO:0007669"/>
    <property type="project" value="UniProtKB-SubCell"/>
</dbReference>
<keyword evidence="4 5" id="KW-0539">Nucleus</keyword>
<comment type="caution">
    <text evidence="7">The sequence shown here is derived from an EMBL/GenBank/DDBJ whole genome shotgun (WGS) entry which is preliminary data.</text>
</comment>
<comment type="function">
    <text evidence="1 5">Component of the ribosome assembly machinery. Nuclear paralog of the ribosomal protein P0, it binds pre-60S subunits at an early stage of assembly in the nucleolus, and is replaced by P0 in cytoplasmic pre-60S subunits and mature 80S ribosomes.</text>
</comment>
<comment type="subcellular location">
    <subcellularLocation>
        <location evidence="5">Cytoplasm</location>
    </subcellularLocation>
    <subcellularLocation>
        <location evidence="5">Nucleus</location>
        <location evidence="5">Nucleolus</location>
    </subcellularLocation>
</comment>
<dbReference type="CDD" id="cd05796">
    <property type="entry name" value="Ribosomal_P0_like"/>
    <property type="match status" value="1"/>
</dbReference>
<dbReference type="InterPro" id="IPR040637">
    <property type="entry name" value="Ribosomal_uL10-like_insert"/>
</dbReference>
<dbReference type="Proteomes" id="UP001165082">
    <property type="component" value="Unassembled WGS sequence"/>
</dbReference>
<feature type="domain" description="Large ribosomal subunit protein uL10-like insertion" evidence="6">
    <location>
        <begin position="125"/>
        <end position="195"/>
    </location>
</feature>
<dbReference type="Pfam" id="PF00466">
    <property type="entry name" value="Ribosomal_L10"/>
    <property type="match status" value="1"/>
</dbReference>
<keyword evidence="8" id="KW-1185">Reference proteome</keyword>
<evidence type="ECO:0000256" key="5">
    <source>
        <dbReference type="RuleBase" id="RU364039"/>
    </source>
</evidence>
<evidence type="ECO:0000256" key="4">
    <source>
        <dbReference type="ARBA" id="ARBA00023242"/>
    </source>
</evidence>
<dbReference type="OrthoDB" id="10262308at2759"/>
<protein>
    <recommendedName>
        <fullName evidence="5">Ribosome assembly factor mrt4</fullName>
    </recommendedName>
</protein>
<dbReference type="GO" id="GO:0000956">
    <property type="term" value="P:nuclear-transcribed mRNA catabolic process"/>
    <property type="evidence" value="ECO:0007669"/>
    <property type="project" value="TreeGrafter"/>
</dbReference>
<evidence type="ECO:0000256" key="1">
    <source>
        <dbReference type="ARBA" id="ARBA00004046"/>
    </source>
</evidence>
<name>A0A9W7ANX4_9STRA</name>
<dbReference type="GO" id="GO:0030687">
    <property type="term" value="C:preribosome, large subunit precursor"/>
    <property type="evidence" value="ECO:0007669"/>
    <property type="project" value="TreeGrafter"/>
</dbReference>
<evidence type="ECO:0000313" key="8">
    <source>
        <dbReference type="Proteomes" id="UP001165082"/>
    </source>
</evidence>
<dbReference type="InterPro" id="IPR043141">
    <property type="entry name" value="Ribosomal_uL10-like_sf"/>
</dbReference>
<reference evidence="7" key="1">
    <citation type="submission" date="2022-07" db="EMBL/GenBank/DDBJ databases">
        <title>Genome analysis of Parmales, a sister group of diatoms, reveals the evolutionary specialization of diatoms from phago-mixotrophs to photoautotrophs.</title>
        <authorList>
            <person name="Ban H."/>
            <person name="Sato S."/>
            <person name="Yoshikawa S."/>
            <person name="Kazumasa Y."/>
            <person name="Nakamura Y."/>
            <person name="Ichinomiya M."/>
            <person name="Saitoh K."/>
            <person name="Sato N."/>
            <person name="Blanc-Mathieu R."/>
            <person name="Endo H."/>
            <person name="Kuwata A."/>
            <person name="Ogata H."/>
        </authorList>
    </citation>
    <scope>NUCLEOTIDE SEQUENCE</scope>
</reference>
<evidence type="ECO:0000259" key="6">
    <source>
        <dbReference type="Pfam" id="PF17777"/>
    </source>
</evidence>
<dbReference type="Gene3D" id="3.90.105.20">
    <property type="match status" value="1"/>
</dbReference>
<keyword evidence="5" id="KW-0690">Ribosome biogenesis</keyword>
<dbReference type="FunFam" id="3.30.70.1730:FF:000005">
    <property type="entry name" value="Ribosome assembly factor mrt4"/>
    <property type="match status" value="1"/>
</dbReference>
<sequence length="218" mass="24873">MPKSKRERKIHLTQTAKKDRDHKTKIINDVREAIDAHTNVFLFSYDNMRSSKFKDVRIAFRDSKIFMGKNKLLQLAMGKGAEDEYADNLRSVSKLCSGSVGLLMTSRPEDEVLEYFKSFTSDDFARAGSVASRTVKIKQAEVANHPVSMIEQFRKLGLPVEVQNGKVVIVGKDEHQLCKKGQELSTEQCKALVHFGHKLATFKVEIKCRWKEGDYVEF</sequence>
<evidence type="ECO:0000313" key="7">
    <source>
        <dbReference type="EMBL" id="GMH72503.1"/>
    </source>
</evidence>
<dbReference type="EMBL" id="BRXZ01001491">
    <property type="protein sequence ID" value="GMH72503.1"/>
    <property type="molecule type" value="Genomic_DNA"/>
</dbReference>
<dbReference type="InterPro" id="IPR033867">
    <property type="entry name" value="Mrt4"/>
</dbReference>
<accession>A0A9W7ANX4</accession>